<gene>
    <name evidence="1" type="ORF">PM02_18670</name>
</gene>
<dbReference type="SUPFAM" id="SSF54427">
    <property type="entry name" value="NTF2-like"/>
    <property type="match status" value="2"/>
</dbReference>
<dbReference type="EMBL" id="JEMU01000024">
    <property type="protein sequence ID" value="KAJ01593.1"/>
    <property type="molecule type" value="Genomic_DNA"/>
</dbReference>
<dbReference type="InterPro" id="IPR032710">
    <property type="entry name" value="NTF2-like_dom_sf"/>
</dbReference>
<proteinExistence type="predicted"/>
<comment type="caution">
    <text evidence="1">The sequence shown here is derived from an EMBL/GenBank/DDBJ whole genome shotgun (WGS) entry which is preliminary data.</text>
</comment>
<organism evidence="1 2">
    <name type="scientific">Sulfitobacter mediterraneus</name>
    <dbReference type="NCBI Taxonomy" id="83219"/>
    <lineage>
        <taxon>Bacteria</taxon>
        <taxon>Pseudomonadati</taxon>
        <taxon>Pseudomonadota</taxon>
        <taxon>Alphaproteobacteria</taxon>
        <taxon>Rhodobacterales</taxon>
        <taxon>Roseobacteraceae</taxon>
        <taxon>Sulfitobacter</taxon>
    </lineage>
</organism>
<keyword evidence="2" id="KW-1185">Reference proteome</keyword>
<accession>A0A061SPM2</accession>
<dbReference type="AlphaFoldDB" id="A0A061SPM2"/>
<name>A0A061SPM2_9RHOB</name>
<dbReference type="STRING" id="83219.PM02_18670"/>
<protein>
    <submittedName>
        <fullName evidence="1">Polyketide cyclase</fullName>
    </submittedName>
</protein>
<dbReference type="Proteomes" id="UP000027337">
    <property type="component" value="Unassembled WGS sequence"/>
</dbReference>
<evidence type="ECO:0000313" key="1">
    <source>
        <dbReference type="EMBL" id="KAJ01593.1"/>
    </source>
</evidence>
<evidence type="ECO:0000313" key="2">
    <source>
        <dbReference type="Proteomes" id="UP000027337"/>
    </source>
</evidence>
<dbReference type="eggNOG" id="COG5485">
    <property type="taxonomic scope" value="Bacteria"/>
</dbReference>
<dbReference type="Gene3D" id="3.10.450.50">
    <property type="match status" value="2"/>
</dbReference>
<reference evidence="1 2" key="1">
    <citation type="journal article" date="2014" name="Genome Announc.">
        <title>Draft Genome Sequences of Two Isolates of the Roseobacter Group, Sulfitobacter sp. Strains 3SOLIMAR09 and 1FIGIMAR09, from Harbors of Mallorca Island (Mediterranean Sea).</title>
        <authorList>
            <person name="Mas-Llado M."/>
            <person name="Pina-Villalonga J.M."/>
            <person name="Brunet-Galmes I."/>
            <person name="Nogales B."/>
            <person name="Bosch R."/>
        </authorList>
    </citation>
    <scope>NUCLEOTIDE SEQUENCE [LARGE SCALE GENOMIC DNA]</scope>
    <source>
        <strain evidence="1 2">1FIGIMAR09</strain>
    </source>
</reference>
<dbReference type="RefSeq" id="WP_037911406.1">
    <property type="nucleotide sequence ID" value="NZ_JEMU01000024.1"/>
</dbReference>
<dbReference type="GO" id="GO:0030638">
    <property type="term" value="P:polyketide metabolic process"/>
    <property type="evidence" value="ECO:0007669"/>
    <property type="project" value="InterPro"/>
</dbReference>
<dbReference type="Pfam" id="PF07366">
    <property type="entry name" value="SnoaL"/>
    <property type="match status" value="2"/>
</dbReference>
<sequence length="351" mass="39287">MTQNRHEANKSALAALRAAQYNWDAAGLRKALDDVTAPDAVFHHCHPFGDLIGAEAFYDGALAPLRAAWPDVERRDWIVMAGQDGAGADWVGCGGHFYGTFAAPFLDIPPTGHLCHMRFHEFYRFENGKVVEFQAIWDIPEVMMQANAWPMSPSLGREFCVPGPSTCDGLNRPARDPAQSQQSCDLIVEMLDHLKLHPSKGGPEVMQMPKFWDARMNWYGPAGIGTGRGYAGFRNWHQIPFLGGMPDRGQYVDEITYHFFGDNNYAAVTGWPNMIQTVTHDGWMGIAPSGKKITMRSLDFWRIEDGKIRENWVTVDILDAYRQLGVDVFARLREFNKARVPGAVPFPVGDT</sequence>
<dbReference type="PANTHER" id="PTHR38436:SF1">
    <property type="entry name" value="ESTER CYCLASE"/>
    <property type="match status" value="1"/>
</dbReference>
<dbReference type="InterPro" id="IPR009959">
    <property type="entry name" value="Cyclase_SnoaL-like"/>
</dbReference>
<dbReference type="PANTHER" id="PTHR38436">
    <property type="entry name" value="POLYKETIDE CYCLASE SNOAL-LIKE DOMAIN"/>
    <property type="match status" value="1"/>
</dbReference>